<evidence type="ECO:0000313" key="1">
    <source>
        <dbReference type="EMBL" id="GFH20757.1"/>
    </source>
</evidence>
<evidence type="ECO:0000313" key="2">
    <source>
        <dbReference type="Proteomes" id="UP000485058"/>
    </source>
</evidence>
<accession>A0A699ZDI5</accession>
<proteinExistence type="predicted"/>
<keyword evidence="2" id="KW-1185">Reference proteome</keyword>
<name>A0A699ZDI5_HAELA</name>
<sequence length="65" mass="6859">QVQELQAELALHDSMSGRQSMAYAAYTDQQRDTLREQADRTAALSGWTRSTAVATAAGESAASAG</sequence>
<protein>
    <submittedName>
        <fullName evidence="1">Uncharacterized protein</fullName>
    </submittedName>
</protein>
<comment type="caution">
    <text evidence="1">The sequence shown here is derived from an EMBL/GenBank/DDBJ whole genome shotgun (WGS) entry which is preliminary data.</text>
</comment>
<dbReference type="EMBL" id="BLLF01001692">
    <property type="protein sequence ID" value="GFH20757.1"/>
    <property type="molecule type" value="Genomic_DNA"/>
</dbReference>
<dbReference type="Proteomes" id="UP000485058">
    <property type="component" value="Unassembled WGS sequence"/>
</dbReference>
<organism evidence="1 2">
    <name type="scientific">Haematococcus lacustris</name>
    <name type="common">Green alga</name>
    <name type="synonym">Haematococcus pluvialis</name>
    <dbReference type="NCBI Taxonomy" id="44745"/>
    <lineage>
        <taxon>Eukaryota</taxon>
        <taxon>Viridiplantae</taxon>
        <taxon>Chlorophyta</taxon>
        <taxon>core chlorophytes</taxon>
        <taxon>Chlorophyceae</taxon>
        <taxon>CS clade</taxon>
        <taxon>Chlamydomonadales</taxon>
        <taxon>Haematococcaceae</taxon>
        <taxon>Haematococcus</taxon>
    </lineage>
</organism>
<dbReference type="AlphaFoldDB" id="A0A699ZDI5"/>
<reference evidence="1 2" key="1">
    <citation type="submission" date="2020-02" db="EMBL/GenBank/DDBJ databases">
        <title>Draft genome sequence of Haematococcus lacustris strain NIES-144.</title>
        <authorList>
            <person name="Morimoto D."/>
            <person name="Nakagawa S."/>
            <person name="Yoshida T."/>
            <person name="Sawayama S."/>
        </authorList>
    </citation>
    <scope>NUCLEOTIDE SEQUENCE [LARGE SCALE GENOMIC DNA]</scope>
    <source>
        <strain evidence="1 2">NIES-144</strain>
    </source>
</reference>
<gene>
    <name evidence="1" type="ORF">HaLaN_17931</name>
</gene>
<feature type="non-terminal residue" evidence="1">
    <location>
        <position position="1"/>
    </location>
</feature>